<keyword evidence="2" id="KW-0812">Transmembrane</keyword>
<feature type="transmembrane region" description="Helical" evidence="2">
    <location>
        <begin position="662"/>
        <end position="685"/>
    </location>
</feature>
<dbReference type="InterPro" id="IPR019286">
    <property type="entry name" value="DUF2339_TM"/>
</dbReference>
<keyword evidence="4" id="KW-1185">Reference proteome</keyword>
<reference evidence="3 4" key="1">
    <citation type="submission" date="2022-04" db="EMBL/GenBank/DDBJ databases">
        <title>Mechanism of arsenic methylation and mitigation arsenic toxicity by Bacillus sp. LH14 from an Arsenic-Contaminated Paddy Soil.</title>
        <authorList>
            <person name="Wang D."/>
        </authorList>
    </citation>
    <scope>NUCLEOTIDE SEQUENCE [LARGE SCALE GENOMIC DNA]</scope>
    <source>
        <strain evidence="3 4">LH14</strain>
    </source>
</reference>
<feature type="transmembrane region" description="Helical" evidence="2">
    <location>
        <begin position="207"/>
        <end position="224"/>
    </location>
</feature>
<evidence type="ECO:0000313" key="4">
    <source>
        <dbReference type="Proteomes" id="UP000830639"/>
    </source>
</evidence>
<dbReference type="PANTHER" id="PTHR38434">
    <property type="entry name" value="BLL2549 PROTEIN"/>
    <property type="match status" value="1"/>
</dbReference>
<feature type="transmembrane region" description="Helical" evidence="2">
    <location>
        <begin position="561"/>
        <end position="578"/>
    </location>
</feature>
<feature type="transmembrane region" description="Helical" evidence="2">
    <location>
        <begin position="338"/>
        <end position="357"/>
    </location>
</feature>
<keyword evidence="2" id="KW-0472">Membrane</keyword>
<protein>
    <submittedName>
        <fullName evidence="3">DUF2339 domain-containing protein</fullName>
    </submittedName>
</protein>
<dbReference type="EMBL" id="CP096034">
    <property type="protein sequence ID" value="UPM56081.1"/>
    <property type="molecule type" value="Genomic_DNA"/>
</dbReference>
<feature type="transmembrane region" description="Helical" evidence="2">
    <location>
        <begin position="421"/>
        <end position="438"/>
    </location>
</feature>
<feature type="transmembrane region" description="Helical" evidence="2">
    <location>
        <begin position="631"/>
        <end position="650"/>
    </location>
</feature>
<keyword evidence="1" id="KW-0175">Coiled coil</keyword>
<feature type="transmembrane region" description="Helical" evidence="2">
    <location>
        <begin position="364"/>
        <end position="384"/>
    </location>
</feature>
<dbReference type="Proteomes" id="UP000830639">
    <property type="component" value="Chromosome"/>
</dbReference>
<feature type="transmembrane region" description="Helical" evidence="2">
    <location>
        <begin position="502"/>
        <end position="519"/>
    </location>
</feature>
<feature type="transmembrane region" description="Helical" evidence="2">
    <location>
        <begin position="531"/>
        <end position="549"/>
    </location>
</feature>
<feature type="transmembrane region" description="Helical" evidence="2">
    <location>
        <begin position="787"/>
        <end position="807"/>
    </location>
</feature>
<feature type="transmembrane region" description="Helical" evidence="2">
    <location>
        <begin position="756"/>
        <end position="775"/>
    </location>
</feature>
<feature type="transmembrane region" description="Helical" evidence="2">
    <location>
        <begin position="450"/>
        <end position="466"/>
    </location>
</feature>
<evidence type="ECO:0000256" key="2">
    <source>
        <dbReference type="SAM" id="Phobius"/>
    </source>
</evidence>
<feature type="transmembrane region" description="Helical" evidence="2">
    <location>
        <begin position="313"/>
        <end position="332"/>
    </location>
</feature>
<name>A0ABY4JQH4_9BACI</name>
<sequence length="848" mass="98596">MDEFKDRLILLKDSQNELMKEYLTLIEQYESNDLIHENQTLRKYYEEYKLQLSQLQEKYDQKSEENVKLRNSLMEQILDEKLNIIKVSRKKLETYFEGRTKEYNNRLDAFEFDAKQKIRRLFERASIELEVEKDEFRAKLRQISSELDQKIILHREQIAEEEKTLIGNVKNGLDQFSSEKVNEEIIQKRIKQNQIEMKIGLNWINKLGILLIILGVGAAFKYSYSTWFNGYMKGSIFFLLGAVMLAGGEVFFRKQKQTFALGLLGGGISVLYGSIFYSYFLLHIIDIYVGLSLSILVSLTAVLLSLRYHSRTICSLGLVGGYLPLFSYMWTFGLHGNVVYTAMGYLFLLNLCILLVSFRKRWTIVNYISFLFNTPSLAALIWLADNESISILYSIITFLMYHGITLLYPFKYKSKLTRLDVVLLSLNTVTSCGLLYFLFDEAGLKDLRGLLALIFSLVYIGLGKFIEKVMKKEKQTMFLFYATSLTFAILMIPFQFGIQWLSIGWLIEGILLSLYGSIYKFKQLTRAGWGIFLLCIGSFFVIDIGMNVLLDINNDYFDFKYSAIIIGMSILTLFYAIRQNRSDVPLFSRPIELNVITWFKYFTLVNIWFYLMYEIENVYSKNVSDQFTHYSFYQGLLVAFITIVFAYILTKMKVLYDSIVKYYCLFLYMIGYLICIYVTIQFPALKEDFSKNTFVEYLALGILIGVNIFVFFSSRDFLIAYIRRQFKSSELYPLILGIYLIGILTVFINIQLQLNNVGLAISLLYLLLAISYILYGFRKRYMYIRRLGLGLTLVSTGKLIFFDLSFLSSGSKIIAYFSFGFVLIGVSFIYQRVSSRLGEQHGQVDSKN</sequence>
<feature type="transmembrane region" description="Helical" evidence="2">
    <location>
        <begin position="590"/>
        <end position="611"/>
    </location>
</feature>
<organism evidence="3 4">
    <name type="scientific">Gottfriedia acidiceleris</name>
    <dbReference type="NCBI Taxonomy" id="371036"/>
    <lineage>
        <taxon>Bacteria</taxon>
        <taxon>Bacillati</taxon>
        <taxon>Bacillota</taxon>
        <taxon>Bacilli</taxon>
        <taxon>Bacillales</taxon>
        <taxon>Bacillaceae</taxon>
        <taxon>Gottfriedia</taxon>
    </lineage>
</organism>
<feature type="transmembrane region" description="Helical" evidence="2">
    <location>
        <begin position="731"/>
        <end position="750"/>
    </location>
</feature>
<feature type="transmembrane region" description="Helical" evidence="2">
    <location>
        <begin position="813"/>
        <end position="830"/>
    </location>
</feature>
<feature type="coiled-coil region" evidence="1">
    <location>
        <begin position="12"/>
        <end position="72"/>
    </location>
</feature>
<feature type="transmembrane region" description="Helical" evidence="2">
    <location>
        <begin position="259"/>
        <end position="281"/>
    </location>
</feature>
<evidence type="ECO:0000313" key="3">
    <source>
        <dbReference type="EMBL" id="UPM56081.1"/>
    </source>
</evidence>
<feature type="transmembrane region" description="Helical" evidence="2">
    <location>
        <begin position="287"/>
        <end position="306"/>
    </location>
</feature>
<feature type="transmembrane region" description="Helical" evidence="2">
    <location>
        <begin position="697"/>
        <end position="719"/>
    </location>
</feature>
<gene>
    <name evidence="3" type="ORF">MY490_09705</name>
</gene>
<evidence type="ECO:0000256" key="1">
    <source>
        <dbReference type="SAM" id="Coils"/>
    </source>
</evidence>
<accession>A0ABY4JQH4</accession>
<dbReference type="RefSeq" id="WP_248268997.1">
    <property type="nucleotide sequence ID" value="NZ_CP096034.1"/>
</dbReference>
<keyword evidence="2" id="KW-1133">Transmembrane helix</keyword>
<feature type="transmembrane region" description="Helical" evidence="2">
    <location>
        <begin position="230"/>
        <end position="252"/>
    </location>
</feature>
<feature type="transmembrane region" description="Helical" evidence="2">
    <location>
        <begin position="478"/>
        <end position="496"/>
    </location>
</feature>
<proteinExistence type="predicted"/>
<dbReference type="Pfam" id="PF10101">
    <property type="entry name" value="DUF2339"/>
    <property type="match status" value="1"/>
</dbReference>
<feature type="transmembrane region" description="Helical" evidence="2">
    <location>
        <begin position="390"/>
        <end position="409"/>
    </location>
</feature>
<dbReference type="PANTHER" id="PTHR38434:SF1">
    <property type="entry name" value="BLL2549 PROTEIN"/>
    <property type="match status" value="1"/>
</dbReference>